<evidence type="ECO:0000313" key="1">
    <source>
        <dbReference type="EMBL" id="SHG85564.1"/>
    </source>
</evidence>
<keyword evidence="2" id="KW-1185">Reference proteome</keyword>
<accession>A0A1M5N7P4</accession>
<protein>
    <submittedName>
        <fullName evidence="1">Uncharacterized protein</fullName>
    </submittedName>
</protein>
<dbReference type="Proteomes" id="UP000184520">
    <property type="component" value="Unassembled WGS sequence"/>
</dbReference>
<dbReference type="STRING" id="634436.SAMN05216361_3109"/>
<organism evidence="1 2">
    <name type="scientific">Marisediminitalea aggregata</name>
    <dbReference type="NCBI Taxonomy" id="634436"/>
    <lineage>
        <taxon>Bacteria</taxon>
        <taxon>Pseudomonadati</taxon>
        <taxon>Pseudomonadota</taxon>
        <taxon>Gammaproteobacteria</taxon>
        <taxon>Alteromonadales</taxon>
        <taxon>Alteromonadaceae</taxon>
        <taxon>Marisediminitalea</taxon>
    </lineage>
</organism>
<proteinExistence type="predicted"/>
<sequence>MTPTTPQVGIFWCYRWQVIAKSIPVTDATCDSLGRVDSAFSHLTEWETNRIYLPRHKMLLGTEYQQFPRGRVIYDTHQETFSLFADKSIITDTPLRLKVLEQFRLLNYSHIWRSDPHYATY</sequence>
<evidence type="ECO:0000313" key="2">
    <source>
        <dbReference type="Proteomes" id="UP000184520"/>
    </source>
</evidence>
<dbReference type="EMBL" id="FQWD01000005">
    <property type="protein sequence ID" value="SHG85564.1"/>
    <property type="molecule type" value="Genomic_DNA"/>
</dbReference>
<reference evidence="2" key="1">
    <citation type="submission" date="2016-11" db="EMBL/GenBank/DDBJ databases">
        <authorList>
            <person name="Varghese N."/>
            <person name="Submissions S."/>
        </authorList>
    </citation>
    <scope>NUCLEOTIDE SEQUENCE [LARGE SCALE GENOMIC DNA]</scope>
    <source>
        <strain evidence="2">CGMCC 1.8995</strain>
    </source>
</reference>
<dbReference type="AlphaFoldDB" id="A0A1M5N7P4"/>
<gene>
    <name evidence="1" type="ORF">SAMN05216361_3109</name>
</gene>
<name>A0A1M5N7P4_9ALTE</name>